<sequence>MSVSRQSPLPPSVGQSLDTFEAITQDGKNPFLTIGNDKSRRRSSQFDRTLHRVYSNPRPLFGVKYVDQLVARLYWSIRAVQFRLFYKNDVFSLERDEFVREKSTLHAETGADTVDGDWQFCEERESQFLYYDYGASDSRIL</sequence>
<name>A0A1I7Z1W0_9BILA</name>
<accession>A0A1I7Z1W0</accession>
<reference evidence="2" key="1">
    <citation type="submission" date="2016-11" db="UniProtKB">
        <authorList>
            <consortium name="WormBaseParasite"/>
        </authorList>
    </citation>
    <scope>IDENTIFICATION</scope>
</reference>
<organism evidence="1 2">
    <name type="scientific">Steinernema glaseri</name>
    <dbReference type="NCBI Taxonomy" id="37863"/>
    <lineage>
        <taxon>Eukaryota</taxon>
        <taxon>Metazoa</taxon>
        <taxon>Ecdysozoa</taxon>
        <taxon>Nematoda</taxon>
        <taxon>Chromadorea</taxon>
        <taxon>Rhabditida</taxon>
        <taxon>Tylenchina</taxon>
        <taxon>Panagrolaimomorpha</taxon>
        <taxon>Strongyloidoidea</taxon>
        <taxon>Steinernematidae</taxon>
        <taxon>Steinernema</taxon>
    </lineage>
</organism>
<dbReference type="WBParaSite" id="L893_g21760.t1">
    <property type="protein sequence ID" value="L893_g21760.t1"/>
    <property type="gene ID" value="L893_g21760"/>
</dbReference>
<proteinExistence type="predicted"/>
<evidence type="ECO:0000313" key="2">
    <source>
        <dbReference type="WBParaSite" id="L893_g21760.t1"/>
    </source>
</evidence>
<dbReference type="Proteomes" id="UP000095287">
    <property type="component" value="Unplaced"/>
</dbReference>
<evidence type="ECO:0000313" key="1">
    <source>
        <dbReference type="Proteomes" id="UP000095287"/>
    </source>
</evidence>
<keyword evidence="1" id="KW-1185">Reference proteome</keyword>
<dbReference type="AlphaFoldDB" id="A0A1I7Z1W0"/>
<protein>
    <submittedName>
        <fullName evidence="2">Reverse transcriptase</fullName>
    </submittedName>
</protein>